<dbReference type="AlphaFoldDB" id="A0A930UYM3"/>
<name>A0A930UYM3_9ACTN</name>
<dbReference type="GO" id="GO:0016628">
    <property type="term" value="F:oxidoreductase activity, acting on the CH-CH group of donors, NAD or NADP as acceptor"/>
    <property type="evidence" value="ECO:0007669"/>
    <property type="project" value="InterPro"/>
</dbReference>
<dbReference type="GO" id="GO:0071949">
    <property type="term" value="F:FAD binding"/>
    <property type="evidence" value="ECO:0007669"/>
    <property type="project" value="InterPro"/>
</dbReference>
<dbReference type="InterPro" id="IPR011777">
    <property type="entry name" value="Geranylgeranyl_Rdtase_fam"/>
</dbReference>
<feature type="domain" description="FAD-binding" evidence="1">
    <location>
        <begin position="4"/>
        <end position="162"/>
    </location>
</feature>
<dbReference type="PANTHER" id="PTHR42685:SF22">
    <property type="entry name" value="CONDITIONED MEDIUM FACTOR RECEPTOR 1"/>
    <property type="match status" value="1"/>
</dbReference>
<organism evidence="2 3">
    <name type="scientific">Nocardioides acrostichi</name>
    <dbReference type="NCBI Taxonomy" id="2784339"/>
    <lineage>
        <taxon>Bacteria</taxon>
        <taxon>Bacillati</taxon>
        <taxon>Actinomycetota</taxon>
        <taxon>Actinomycetes</taxon>
        <taxon>Propionibacteriales</taxon>
        <taxon>Nocardioidaceae</taxon>
        <taxon>Nocardioides</taxon>
    </lineage>
</organism>
<gene>
    <name evidence="2" type="ORF">ISG29_12475</name>
</gene>
<dbReference type="InterPro" id="IPR050407">
    <property type="entry name" value="Geranylgeranyl_reductase"/>
</dbReference>
<dbReference type="PANTHER" id="PTHR42685">
    <property type="entry name" value="GERANYLGERANYL DIPHOSPHATE REDUCTASE"/>
    <property type="match status" value="1"/>
</dbReference>
<accession>A0A930UYM3</accession>
<sequence length="390" mass="40907">MEHFDVVVVGAGPAGSAAAAAAAQRGVSVLLLDKAEHPRYKTCGGGLIGPTLGTVAGLAAGEPPTRAAVHSVSFTLRGQAARLRQSGTPVFRTAARSEFDAWLAKAAEDAGATAHLGRSVTGVEEHDTHVEVRTDRGAIRAGTVVGADGTSSKLARLVGVHLAHVDLGLELELAAEGPAAERWRDRVHLDWGPLPGSYGWVFPKGDGLTVGVIAAKGAPVDTRRYLELLVEAQGLSGLRVLHDSGHLTRCRAGDSPLGRGRILLAGDAAGLLEPWTREGISFAVRSGAAAGRLAVAHLASETTVRQIAYRHTLEADLLAEMAAGERCRRAFERRPGAFHHLIARTDVGWGQFCRLARGETNLARAWQRLPVRAGVGALGGVRADGFRGAR</sequence>
<dbReference type="InterPro" id="IPR036188">
    <property type="entry name" value="FAD/NAD-bd_sf"/>
</dbReference>
<evidence type="ECO:0000313" key="2">
    <source>
        <dbReference type="EMBL" id="MBF4162506.1"/>
    </source>
</evidence>
<dbReference type="RefSeq" id="WP_194503755.1">
    <property type="nucleotide sequence ID" value="NZ_JADIVZ010000005.1"/>
</dbReference>
<evidence type="ECO:0000313" key="3">
    <source>
        <dbReference type="Proteomes" id="UP000656804"/>
    </source>
</evidence>
<dbReference type="NCBIfam" id="TIGR02032">
    <property type="entry name" value="GG-red-SF"/>
    <property type="match status" value="1"/>
</dbReference>
<comment type="caution">
    <text evidence="2">The sequence shown here is derived from an EMBL/GenBank/DDBJ whole genome shotgun (WGS) entry which is preliminary data.</text>
</comment>
<dbReference type="Proteomes" id="UP000656804">
    <property type="component" value="Unassembled WGS sequence"/>
</dbReference>
<protein>
    <submittedName>
        <fullName evidence="2">Geranylgeranyl reductase family protein</fullName>
    </submittedName>
</protein>
<dbReference type="SUPFAM" id="SSF51905">
    <property type="entry name" value="FAD/NAD(P)-binding domain"/>
    <property type="match status" value="1"/>
</dbReference>
<reference evidence="2" key="1">
    <citation type="submission" date="2020-11" db="EMBL/GenBank/DDBJ databases">
        <title>Nocardioides sp. CBS4Y-1, whole genome shotgun sequence.</title>
        <authorList>
            <person name="Tuo L."/>
        </authorList>
    </citation>
    <scope>NUCLEOTIDE SEQUENCE</scope>
    <source>
        <strain evidence="2">CBS4Y-1</strain>
    </source>
</reference>
<proteinExistence type="predicted"/>
<keyword evidence="3" id="KW-1185">Reference proteome</keyword>
<dbReference type="EMBL" id="JADIVZ010000005">
    <property type="protein sequence ID" value="MBF4162506.1"/>
    <property type="molecule type" value="Genomic_DNA"/>
</dbReference>
<dbReference type="InterPro" id="IPR002938">
    <property type="entry name" value="FAD-bd"/>
</dbReference>
<dbReference type="PRINTS" id="PR00420">
    <property type="entry name" value="RNGMNOXGNASE"/>
</dbReference>
<evidence type="ECO:0000259" key="1">
    <source>
        <dbReference type="Pfam" id="PF01494"/>
    </source>
</evidence>
<dbReference type="Gene3D" id="3.50.50.60">
    <property type="entry name" value="FAD/NAD(P)-binding domain"/>
    <property type="match status" value="1"/>
</dbReference>
<dbReference type="Pfam" id="PF01494">
    <property type="entry name" value="FAD_binding_3"/>
    <property type="match status" value="1"/>
</dbReference>